<dbReference type="AlphaFoldDB" id="A0A2J6QX14"/>
<feature type="short sequence motif" description="DGA/G" evidence="4">
    <location>
        <begin position="325"/>
        <end position="327"/>
    </location>
</feature>
<dbReference type="STRING" id="1149755.A0A2J6QX14"/>
<feature type="active site" description="Proton acceptor" evidence="4">
    <location>
        <position position="325"/>
    </location>
</feature>
<dbReference type="Proteomes" id="UP000235786">
    <property type="component" value="Unassembled WGS sequence"/>
</dbReference>
<evidence type="ECO:0000256" key="5">
    <source>
        <dbReference type="SAM" id="MobiDB-lite"/>
    </source>
</evidence>
<dbReference type="PANTHER" id="PTHR24185:SF1">
    <property type="entry name" value="CALCIUM-INDEPENDENT PHOSPHOLIPASE A2-GAMMA"/>
    <property type="match status" value="1"/>
</dbReference>
<sequence length="561" mass="62738">MATPGDGVRGHLHRVSTISNVATAFDSPQGTLMASEPGTPNQEPQVLTIDSGAGQLDEAGPLIESFVVRESWQQKTLLSFDGGGIRGYASLLMLKALMLKIGQIELSYNDKAYTSSYQPCERPKSEILKTRVTDLDESSLVEYLPCHYFDYIAGTSTGGLIATMLSRWWMSVNECITQYQSVGSQIFGAKWRLSVLGFPQPKHSKKPLIQAIESLTDNKTAKTPGEPADPKYQRFRAPPDLCRTIVFAIRKGKTTRNPNGSTKKSRPADGPYLFRSYEPRPFDEFSPPRNYGGDIDIEIWKVCRATTAAPSYFDSQEIEDDEFCDGGAGVNNPTGEALDEMFSLHKTDVEIVASFGTGKWVPPSMFREGNGHGLSRLHIGKGLAQVHRLLKNAKGALTDCQKIRESTQKLARHLEGSPKAFQYYRFNVEDKLGKVKMNEWKERRDDGNGGKCSTLEYIARCTDTELEKVEVQAQLEALATRLVAQRRKRIEEDPEMWERFATCVQYKCAHDDCQVEGKICCCNLRRELREHLRSVHNTPSHSMEAELDSSQQGPDFPTGPF</sequence>
<keyword evidence="3 4" id="KW-0443">Lipid metabolism</keyword>
<dbReference type="Pfam" id="PF01734">
    <property type="entry name" value="Patatin"/>
    <property type="match status" value="1"/>
</dbReference>
<dbReference type="PROSITE" id="PS51635">
    <property type="entry name" value="PNPLA"/>
    <property type="match status" value="1"/>
</dbReference>
<dbReference type="Gene3D" id="3.40.1090.10">
    <property type="entry name" value="Cytosolic phospholipase A2 catalytic domain"/>
    <property type="match status" value="1"/>
</dbReference>
<proteinExistence type="predicted"/>
<feature type="short sequence motif" description="GXSXG" evidence="4">
    <location>
        <begin position="154"/>
        <end position="158"/>
    </location>
</feature>
<gene>
    <name evidence="7" type="ORF">L207DRAFT_641375</name>
</gene>
<dbReference type="GO" id="GO:0019369">
    <property type="term" value="P:arachidonate metabolic process"/>
    <property type="evidence" value="ECO:0007669"/>
    <property type="project" value="TreeGrafter"/>
</dbReference>
<dbReference type="GO" id="GO:0047499">
    <property type="term" value="F:calcium-independent phospholipase A2 activity"/>
    <property type="evidence" value="ECO:0007669"/>
    <property type="project" value="TreeGrafter"/>
</dbReference>
<evidence type="ECO:0000256" key="2">
    <source>
        <dbReference type="ARBA" id="ARBA00022963"/>
    </source>
</evidence>
<dbReference type="OrthoDB" id="1658288at2759"/>
<dbReference type="SUPFAM" id="SSF52151">
    <property type="entry name" value="FabD/lysophospholipase-like"/>
    <property type="match status" value="1"/>
</dbReference>
<reference evidence="7 8" key="1">
    <citation type="submission" date="2016-04" db="EMBL/GenBank/DDBJ databases">
        <title>A degradative enzymes factory behind the ericoid mycorrhizal symbiosis.</title>
        <authorList>
            <consortium name="DOE Joint Genome Institute"/>
            <person name="Martino E."/>
            <person name="Morin E."/>
            <person name="Grelet G."/>
            <person name="Kuo A."/>
            <person name="Kohler A."/>
            <person name="Daghino S."/>
            <person name="Barry K."/>
            <person name="Choi C."/>
            <person name="Cichocki N."/>
            <person name="Clum A."/>
            <person name="Copeland A."/>
            <person name="Hainaut M."/>
            <person name="Haridas S."/>
            <person name="Labutti K."/>
            <person name="Lindquist E."/>
            <person name="Lipzen A."/>
            <person name="Khouja H.-R."/>
            <person name="Murat C."/>
            <person name="Ohm R."/>
            <person name="Olson A."/>
            <person name="Spatafora J."/>
            <person name="Veneault-Fourrey C."/>
            <person name="Henrissat B."/>
            <person name="Grigoriev I."/>
            <person name="Martin F."/>
            <person name="Perotto S."/>
        </authorList>
    </citation>
    <scope>NUCLEOTIDE SEQUENCE [LARGE SCALE GENOMIC DNA]</scope>
    <source>
        <strain evidence="7 8">F</strain>
    </source>
</reference>
<dbReference type="InterPro" id="IPR016035">
    <property type="entry name" value="Acyl_Trfase/lysoPLipase"/>
</dbReference>
<dbReference type="EMBL" id="KZ613965">
    <property type="protein sequence ID" value="PMD30810.1"/>
    <property type="molecule type" value="Genomic_DNA"/>
</dbReference>
<organism evidence="7 8">
    <name type="scientific">Hyaloscypha variabilis (strain UAMH 11265 / GT02V1 / F)</name>
    <name type="common">Meliniomyces variabilis</name>
    <dbReference type="NCBI Taxonomy" id="1149755"/>
    <lineage>
        <taxon>Eukaryota</taxon>
        <taxon>Fungi</taxon>
        <taxon>Dikarya</taxon>
        <taxon>Ascomycota</taxon>
        <taxon>Pezizomycotina</taxon>
        <taxon>Leotiomycetes</taxon>
        <taxon>Helotiales</taxon>
        <taxon>Hyaloscyphaceae</taxon>
        <taxon>Hyaloscypha</taxon>
        <taxon>Hyaloscypha variabilis</taxon>
    </lineage>
</organism>
<dbReference type="GO" id="GO:0016042">
    <property type="term" value="P:lipid catabolic process"/>
    <property type="evidence" value="ECO:0007669"/>
    <property type="project" value="UniProtKB-UniRule"/>
</dbReference>
<evidence type="ECO:0000313" key="8">
    <source>
        <dbReference type="Proteomes" id="UP000235786"/>
    </source>
</evidence>
<feature type="active site" description="Nucleophile" evidence="4">
    <location>
        <position position="156"/>
    </location>
</feature>
<feature type="short sequence motif" description="GXGXXG" evidence="4">
    <location>
        <begin position="82"/>
        <end position="87"/>
    </location>
</feature>
<evidence type="ECO:0000256" key="4">
    <source>
        <dbReference type="PROSITE-ProRule" id="PRU01161"/>
    </source>
</evidence>
<evidence type="ECO:0000313" key="7">
    <source>
        <dbReference type="EMBL" id="PMD30810.1"/>
    </source>
</evidence>
<dbReference type="InterPro" id="IPR002641">
    <property type="entry name" value="PNPLA_dom"/>
</dbReference>
<protein>
    <submittedName>
        <fullName evidence="7">FabD/lysophospholipase-like protein</fullName>
    </submittedName>
</protein>
<dbReference type="PANTHER" id="PTHR24185">
    <property type="entry name" value="CALCIUM-INDEPENDENT PHOSPHOLIPASE A2-GAMMA"/>
    <property type="match status" value="1"/>
</dbReference>
<name>A0A2J6QX14_HYAVF</name>
<dbReference type="GO" id="GO:0046486">
    <property type="term" value="P:glycerolipid metabolic process"/>
    <property type="evidence" value="ECO:0007669"/>
    <property type="project" value="UniProtKB-ARBA"/>
</dbReference>
<evidence type="ECO:0000256" key="3">
    <source>
        <dbReference type="ARBA" id="ARBA00023098"/>
    </source>
</evidence>
<keyword evidence="8" id="KW-1185">Reference proteome</keyword>
<dbReference type="GO" id="GO:0016020">
    <property type="term" value="C:membrane"/>
    <property type="evidence" value="ECO:0007669"/>
    <property type="project" value="TreeGrafter"/>
</dbReference>
<accession>A0A2J6QX14</accession>
<keyword evidence="1 4" id="KW-0378">Hydrolase</keyword>
<feature type="region of interest" description="Disordered" evidence="5">
    <location>
        <begin position="536"/>
        <end position="561"/>
    </location>
</feature>
<keyword evidence="2 4" id="KW-0442">Lipid degradation</keyword>
<feature type="domain" description="PNPLA" evidence="6">
    <location>
        <begin position="78"/>
        <end position="338"/>
    </location>
</feature>
<evidence type="ECO:0000256" key="1">
    <source>
        <dbReference type="ARBA" id="ARBA00022801"/>
    </source>
</evidence>
<evidence type="ECO:0000259" key="6">
    <source>
        <dbReference type="PROSITE" id="PS51635"/>
    </source>
</evidence>